<organism evidence="2 3">
    <name type="scientific">Allacma fusca</name>
    <dbReference type="NCBI Taxonomy" id="39272"/>
    <lineage>
        <taxon>Eukaryota</taxon>
        <taxon>Metazoa</taxon>
        <taxon>Ecdysozoa</taxon>
        <taxon>Arthropoda</taxon>
        <taxon>Hexapoda</taxon>
        <taxon>Collembola</taxon>
        <taxon>Symphypleona</taxon>
        <taxon>Sminthuridae</taxon>
        <taxon>Allacma</taxon>
    </lineage>
</organism>
<reference evidence="2" key="1">
    <citation type="submission" date="2021-06" db="EMBL/GenBank/DDBJ databases">
        <authorList>
            <person name="Hodson N. C."/>
            <person name="Mongue J. A."/>
            <person name="Jaron S. K."/>
        </authorList>
    </citation>
    <scope>NUCLEOTIDE SEQUENCE</scope>
</reference>
<dbReference type="EMBL" id="CAJVCH010226174">
    <property type="protein sequence ID" value="CAG7732173.1"/>
    <property type="molecule type" value="Genomic_DNA"/>
</dbReference>
<evidence type="ECO:0000259" key="1">
    <source>
        <dbReference type="Pfam" id="PF05018"/>
    </source>
</evidence>
<gene>
    <name evidence="2" type="ORF">AFUS01_LOCUS20707</name>
</gene>
<name>A0A8J2K2U6_9HEXA</name>
<dbReference type="OrthoDB" id="7486196at2759"/>
<dbReference type="AlphaFoldDB" id="A0A8J2K2U6"/>
<protein>
    <recommendedName>
        <fullName evidence="1">CFA20 domain-containing protein</fullName>
    </recommendedName>
</protein>
<dbReference type="InterPro" id="IPR040441">
    <property type="entry name" value="CFA20/CFAP20DC"/>
</dbReference>
<dbReference type="PANTHER" id="PTHR12458">
    <property type="entry name" value="ORF PROTEIN"/>
    <property type="match status" value="1"/>
</dbReference>
<comment type="caution">
    <text evidence="2">The sequence shown here is derived from an EMBL/GenBank/DDBJ whole genome shotgun (WGS) entry which is preliminary data.</text>
</comment>
<sequence length="232" mass="26514">MMKMQRVPMTSPIEYPMMAASTPQSTSSMFRNTYQSGFLSILYAIGQRPLEIWEKQVRSGHVKRVTDPDIRSLAIEILGSNVNTTFITTPINPQQALGIRLPFLVLVVKNIKRYFIFEVQVLDDTGYRRRFRACNFQAVTRVRPLSCTLPMKLEDGWNQIHMNLADLTRKIYGTNFTEALRVQIHANCRLRRVYFCEKLYGDEEVPADFKVFVLNAAKAAPSEAATKGDSKP</sequence>
<feature type="domain" description="CFA20" evidence="1">
    <location>
        <begin position="29"/>
        <end position="212"/>
    </location>
</feature>
<dbReference type="Pfam" id="PF05018">
    <property type="entry name" value="CFA20_dom"/>
    <property type="match status" value="1"/>
</dbReference>
<accession>A0A8J2K2U6</accession>
<dbReference type="Proteomes" id="UP000708208">
    <property type="component" value="Unassembled WGS sequence"/>
</dbReference>
<keyword evidence="3" id="KW-1185">Reference proteome</keyword>
<dbReference type="InterPro" id="IPR007714">
    <property type="entry name" value="CFA20_dom"/>
</dbReference>
<proteinExistence type="predicted"/>
<evidence type="ECO:0000313" key="3">
    <source>
        <dbReference type="Proteomes" id="UP000708208"/>
    </source>
</evidence>
<evidence type="ECO:0000313" key="2">
    <source>
        <dbReference type="EMBL" id="CAG7732173.1"/>
    </source>
</evidence>